<evidence type="ECO:0000313" key="1">
    <source>
        <dbReference type="EMBL" id="CAG8653403.1"/>
    </source>
</evidence>
<dbReference type="Proteomes" id="UP000789901">
    <property type="component" value="Unassembled WGS sequence"/>
</dbReference>
<name>A0ABN7UQL6_GIGMA</name>
<dbReference type="EMBL" id="CAJVQB010005111">
    <property type="protein sequence ID" value="CAG8653403.1"/>
    <property type="molecule type" value="Genomic_DNA"/>
</dbReference>
<proteinExistence type="predicted"/>
<sequence>MQVYLNDHCLGVPENAKTNSNAKCQKNDTSILYTFSSPNRSKTISIKNFIDNVDEEEQESLEFILAQALFATRGTHLEYLQLLKKSKIAIEQTLMDSRIHISCNFINEIQTCIEEQWNYVYHTIMMVAYMLDPQFLEESRIYNIEPIGYNTFIAFMNQKFGQETATLNPVNNKVDTRTNETNYENHENEEVENIIYEEGICRGIKETKQIYSTDVDNTSMIEMELLNYY</sequence>
<organism evidence="1 2">
    <name type="scientific">Gigaspora margarita</name>
    <dbReference type="NCBI Taxonomy" id="4874"/>
    <lineage>
        <taxon>Eukaryota</taxon>
        <taxon>Fungi</taxon>
        <taxon>Fungi incertae sedis</taxon>
        <taxon>Mucoromycota</taxon>
        <taxon>Glomeromycotina</taxon>
        <taxon>Glomeromycetes</taxon>
        <taxon>Diversisporales</taxon>
        <taxon>Gigasporaceae</taxon>
        <taxon>Gigaspora</taxon>
    </lineage>
</organism>
<gene>
    <name evidence="1" type="ORF">GMARGA_LOCUS9476</name>
</gene>
<accession>A0ABN7UQL6</accession>
<comment type="caution">
    <text evidence="1">The sequence shown here is derived from an EMBL/GenBank/DDBJ whole genome shotgun (WGS) entry which is preliminary data.</text>
</comment>
<reference evidence="1 2" key="1">
    <citation type="submission" date="2021-06" db="EMBL/GenBank/DDBJ databases">
        <authorList>
            <person name="Kallberg Y."/>
            <person name="Tangrot J."/>
            <person name="Rosling A."/>
        </authorList>
    </citation>
    <scope>NUCLEOTIDE SEQUENCE [LARGE SCALE GENOMIC DNA]</scope>
    <source>
        <strain evidence="1 2">120-4 pot B 10/14</strain>
    </source>
</reference>
<keyword evidence="2" id="KW-1185">Reference proteome</keyword>
<protein>
    <submittedName>
        <fullName evidence="1">12249_t:CDS:1</fullName>
    </submittedName>
</protein>
<evidence type="ECO:0000313" key="2">
    <source>
        <dbReference type="Proteomes" id="UP000789901"/>
    </source>
</evidence>